<evidence type="ECO:0000259" key="7">
    <source>
        <dbReference type="PROSITE" id="PS50156"/>
    </source>
</evidence>
<evidence type="ECO:0000313" key="9">
    <source>
        <dbReference type="Proteomes" id="UP000007718"/>
    </source>
</evidence>
<gene>
    <name evidence="8" type="ordered locus">Deipr_2260</name>
</gene>
<evidence type="ECO:0000256" key="4">
    <source>
        <dbReference type="ARBA" id="ARBA00022989"/>
    </source>
</evidence>
<dbReference type="OrthoDB" id="7051771at2"/>
<evidence type="ECO:0000256" key="1">
    <source>
        <dbReference type="ARBA" id="ARBA00004651"/>
    </source>
</evidence>
<feature type="transmembrane region" description="Helical" evidence="6">
    <location>
        <begin position="180"/>
        <end position="199"/>
    </location>
</feature>
<dbReference type="KEGG" id="dpt:Deipr_2260"/>
<dbReference type="PROSITE" id="PS50156">
    <property type="entry name" value="SSD"/>
    <property type="match status" value="1"/>
</dbReference>
<keyword evidence="9" id="KW-1185">Reference proteome</keyword>
<dbReference type="InterPro" id="IPR050545">
    <property type="entry name" value="Mycobact_MmpL"/>
</dbReference>
<keyword evidence="4 6" id="KW-1133">Transmembrane helix</keyword>
<sequence>MHRLADWVTRAPKQVLTVWAVLLALAAPLAWQAPGRLSASIGELPNAESTRVTELLRGEFAEQALNPVLLVFKPGPQADPQATEQAAADYRAGLLELPGVSAVRSSQEVGLSRAATSQGAELVVAQIPLYGGADQTLAAIREYSARFEQQRGVDIGVTGGQAIAADFTHYAEADTKRSELTALPLIAGVLLLVFGALVASGLPILVGVVSITASMALLYLLTGVMEVATFAQSVVTMLGLGAGIDYALLMVSRFREELGRGQSSAGAAHTALLTAGRSVMWSGTTVMIAMAGLLVPPIAFVQSIGVGGVLTVLMTVLASVTVLPALLTLLGERVNSPRRWALRPGRLAEPSPGWQRWAWSVMRRPWHWTLLGAGFLLLLAWPLGAVQTGYGGAWGLSPGIESRDALEDVRGLGAGGLLSQFEVVLPLARPYDPARDAEAFRQTVERVQAVGGVQAVISPFLSAADLQAAGAQGSGLDGLGAAIELNRRSFSQSGDFLRFTVIPNHYLNAAEIDRLDPQLRAALEAGPAPGLSGRPLLGGAPVGEREFSRAVTGALPGVMLSVFAATFVLLLLAFRSLVVPVKSILLNGLTVAAAAGVVAAVQTGPLGALLGFPPGSGVMDAMLPLLLFTVMFGLSMDYEIFLISRVHEGVQGGLENDEAVAQALGRTARIITSAALIMFIVFAAFIAGRVVLTKSIGLGLATAVLLDATLVRLALVPAVLRLAGDWNWWLPAPLRRWLPQVDLQH</sequence>
<dbReference type="EMBL" id="CP002537">
    <property type="protein sequence ID" value="ADY27386.1"/>
    <property type="molecule type" value="Genomic_DNA"/>
</dbReference>
<accession>F0RPT0</accession>
<dbReference type="Proteomes" id="UP000007718">
    <property type="component" value="Plasmid pDEIPR01"/>
</dbReference>
<dbReference type="PANTHER" id="PTHR33406">
    <property type="entry name" value="MEMBRANE PROTEIN MJ1562-RELATED"/>
    <property type="match status" value="1"/>
</dbReference>
<dbReference type="GO" id="GO:0005886">
    <property type="term" value="C:plasma membrane"/>
    <property type="evidence" value="ECO:0007669"/>
    <property type="project" value="UniProtKB-SubCell"/>
</dbReference>
<keyword evidence="3 6" id="KW-0812">Transmembrane</keyword>
<dbReference type="Gene3D" id="1.20.1640.10">
    <property type="entry name" value="Multidrug efflux transporter AcrB transmembrane domain"/>
    <property type="match status" value="2"/>
</dbReference>
<feature type="transmembrane region" description="Helical" evidence="6">
    <location>
        <begin position="554"/>
        <end position="572"/>
    </location>
</feature>
<dbReference type="InterPro" id="IPR004869">
    <property type="entry name" value="MMPL_dom"/>
</dbReference>
<protein>
    <submittedName>
        <fullName evidence="8">MMPL domain protein</fullName>
    </submittedName>
</protein>
<geneLocation type="plasmid" evidence="8 9">
    <name>pDEIPR01</name>
</geneLocation>
<dbReference type="RefSeq" id="WP_013623118.1">
    <property type="nucleotide sequence ID" value="NC_015169.1"/>
</dbReference>
<dbReference type="PANTHER" id="PTHR33406:SF13">
    <property type="entry name" value="MEMBRANE PROTEIN YDFJ"/>
    <property type="match status" value="1"/>
</dbReference>
<dbReference type="Pfam" id="PF03176">
    <property type="entry name" value="MMPL"/>
    <property type="match status" value="2"/>
</dbReference>
<dbReference type="SUPFAM" id="SSF82866">
    <property type="entry name" value="Multidrug efflux transporter AcrB transmembrane domain"/>
    <property type="match status" value="2"/>
</dbReference>
<keyword evidence="2" id="KW-1003">Cell membrane</keyword>
<dbReference type="InterPro" id="IPR000731">
    <property type="entry name" value="SSD"/>
</dbReference>
<feature type="transmembrane region" description="Helical" evidence="6">
    <location>
        <begin position="306"/>
        <end position="330"/>
    </location>
</feature>
<dbReference type="HOGENOM" id="CLU_005108_5_1_0"/>
<reference evidence="8 9" key="1">
    <citation type="submission" date="2011-02" db="EMBL/GenBank/DDBJ databases">
        <title>The complete sequence of plasmid1 of Deinococcus proteolyticus DSM 20540.</title>
        <authorList>
            <consortium name="US DOE Joint Genome Institute (JGI-PGF)"/>
            <person name="Lucas S."/>
            <person name="Copeland A."/>
            <person name="Lapidus A."/>
            <person name="Bruce D."/>
            <person name="Goodwin L."/>
            <person name="Pitluck S."/>
            <person name="Kyrpides N."/>
            <person name="Mavromatis K."/>
            <person name="Pagani I."/>
            <person name="Ivanova N."/>
            <person name="Ovchinnikova G."/>
            <person name="Zeytun A."/>
            <person name="Detter J.C."/>
            <person name="Han C."/>
            <person name="Land M."/>
            <person name="Hauser L."/>
            <person name="Markowitz V."/>
            <person name="Cheng J.-F."/>
            <person name="Hugenholtz P."/>
            <person name="Woyke T."/>
            <person name="Wu D."/>
            <person name="Pukall R."/>
            <person name="Steenblock K."/>
            <person name="Brambilla E."/>
            <person name="Klenk H.-P."/>
            <person name="Eisen J.A."/>
        </authorList>
    </citation>
    <scope>NUCLEOTIDE SEQUENCE [LARGE SCALE GENOMIC DNA]</scope>
    <source>
        <strain evidence="9">ATCC 35074 / DSM 20540 / JCM 6276 / NBRC 101906 / NCIMB 13154 / VKM Ac-1939 / CCM 2703 / MRP</strain>
        <plasmid evidence="9">Plasmid pDEIPR01</plasmid>
    </source>
</reference>
<feature type="transmembrane region" description="Helical" evidence="6">
    <location>
        <begin position="230"/>
        <end position="251"/>
    </location>
</feature>
<proteinExistence type="predicted"/>
<feature type="transmembrane region" description="Helical" evidence="6">
    <location>
        <begin position="621"/>
        <end position="641"/>
    </location>
</feature>
<feature type="domain" description="SSD" evidence="7">
    <location>
        <begin position="186"/>
        <end position="329"/>
    </location>
</feature>
<name>F0RPT0_DEIPM</name>
<comment type="subcellular location">
    <subcellularLocation>
        <location evidence="1">Cell membrane</location>
        <topology evidence="1">Multi-pass membrane protein</topology>
    </subcellularLocation>
</comment>
<organism evidence="8 9">
    <name type="scientific">Deinococcus proteolyticus (strain ATCC 35074 / DSM 20540 / JCM 6276 / NBRC 101906 / NCIMB 13154 / VKM Ac-1939 / CCM 2703 / MRP)</name>
    <dbReference type="NCBI Taxonomy" id="693977"/>
    <lineage>
        <taxon>Bacteria</taxon>
        <taxon>Thermotogati</taxon>
        <taxon>Deinococcota</taxon>
        <taxon>Deinococci</taxon>
        <taxon>Deinococcales</taxon>
        <taxon>Deinococcaceae</taxon>
        <taxon>Deinococcus</taxon>
    </lineage>
</organism>
<keyword evidence="8" id="KW-0614">Plasmid</keyword>
<keyword evidence="5 6" id="KW-0472">Membrane</keyword>
<feature type="transmembrane region" description="Helical" evidence="6">
    <location>
        <begin position="670"/>
        <end position="692"/>
    </location>
</feature>
<feature type="transmembrane region" description="Helical" evidence="6">
    <location>
        <begin position="279"/>
        <end position="300"/>
    </location>
</feature>
<evidence type="ECO:0000256" key="6">
    <source>
        <dbReference type="SAM" id="Phobius"/>
    </source>
</evidence>
<evidence type="ECO:0000256" key="2">
    <source>
        <dbReference type="ARBA" id="ARBA00022475"/>
    </source>
</evidence>
<feature type="transmembrane region" description="Helical" evidence="6">
    <location>
        <begin position="366"/>
        <end position="384"/>
    </location>
</feature>
<dbReference type="AlphaFoldDB" id="F0RPT0"/>
<evidence type="ECO:0000313" key="8">
    <source>
        <dbReference type="EMBL" id="ADY27386.1"/>
    </source>
</evidence>
<evidence type="ECO:0000256" key="3">
    <source>
        <dbReference type="ARBA" id="ARBA00022692"/>
    </source>
</evidence>
<feature type="transmembrane region" description="Helical" evidence="6">
    <location>
        <begin position="584"/>
        <end position="601"/>
    </location>
</feature>
<evidence type="ECO:0000256" key="5">
    <source>
        <dbReference type="ARBA" id="ARBA00023136"/>
    </source>
</evidence>